<evidence type="ECO:0000259" key="2">
    <source>
        <dbReference type="PROSITE" id="PS51186"/>
    </source>
</evidence>
<organism evidence="3 4">
    <name type="scientific">Sphingomonas kyeonggiensis</name>
    <dbReference type="NCBI Taxonomy" id="1268553"/>
    <lineage>
        <taxon>Bacteria</taxon>
        <taxon>Pseudomonadati</taxon>
        <taxon>Pseudomonadota</taxon>
        <taxon>Alphaproteobacteria</taxon>
        <taxon>Sphingomonadales</taxon>
        <taxon>Sphingomonadaceae</taxon>
        <taxon>Sphingomonas</taxon>
    </lineage>
</organism>
<comment type="caution">
    <text evidence="3">The sequence shown here is derived from an EMBL/GenBank/DDBJ whole genome shotgun (WGS) entry which is preliminary data.</text>
</comment>
<dbReference type="AlphaFoldDB" id="A0A7W7K1V8"/>
<reference evidence="3 4" key="1">
    <citation type="submission" date="2020-08" db="EMBL/GenBank/DDBJ databases">
        <title>Functional genomics of gut bacteria from endangered species of beetles.</title>
        <authorList>
            <person name="Carlos-Shanley C."/>
        </authorList>
    </citation>
    <scope>NUCLEOTIDE SEQUENCE [LARGE SCALE GENOMIC DNA]</scope>
    <source>
        <strain evidence="3 4">S00224</strain>
    </source>
</reference>
<dbReference type="InterPro" id="IPR000182">
    <property type="entry name" value="GNAT_dom"/>
</dbReference>
<dbReference type="PROSITE" id="PS51186">
    <property type="entry name" value="GNAT"/>
    <property type="match status" value="1"/>
</dbReference>
<feature type="domain" description="N-acetyltransferase" evidence="2">
    <location>
        <begin position="4"/>
        <end position="162"/>
    </location>
</feature>
<dbReference type="SUPFAM" id="SSF55729">
    <property type="entry name" value="Acyl-CoA N-acyltransferases (Nat)"/>
    <property type="match status" value="1"/>
</dbReference>
<dbReference type="Proteomes" id="UP000575241">
    <property type="component" value="Unassembled WGS sequence"/>
</dbReference>
<keyword evidence="4" id="KW-1185">Reference proteome</keyword>
<keyword evidence="1 3" id="KW-0808">Transferase</keyword>
<proteinExistence type="predicted"/>
<dbReference type="PANTHER" id="PTHR13947">
    <property type="entry name" value="GNAT FAMILY N-ACETYLTRANSFERASE"/>
    <property type="match status" value="1"/>
</dbReference>
<accession>A0A7W7K1V8</accession>
<dbReference type="InterPro" id="IPR016181">
    <property type="entry name" value="Acyl_CoA_acyltransferase"/>
</dbReference>
<dbReference type="GO" id="GO:0008080">
    <property type="term" value="F:N-acetyltransferase activity"/>
    <property type="evidence" value="ECO:0007669"/>
    <property type="project" value="InterPro"/>
</dbReference>
<dbReference type="CDD" id="cd04301">
    <property type="entry name" value="NAT_SF"/>
    <property type="match status" value="1"/>
</dbReference>
<name>A0A7W7K1V8_9SPHN</name>
<dbReference type="Gene3D" id="3.40.630.30">
    <property type="match status" value="1"/>
</dbReference>
<dbReference type="Pfam" id="PF00583">
    <property type="entry name" value="Acetyltransf_1"/>
    <property type="match status" value="1"/>
</dbReference>
<gene>
    <name evidence="3" type="ORF">HNP52_002507</name>
</gene>
<protein>
    <submittedName>
        <fullName evidence="3">N-acetylglutamate synthase-like GNAT family acetyltransferase</fullName>
    </submittedName>
</protein>
<dbReference type="InterPro" id="IPR050769">
    <property type="entry name" value="NAT_camello-type"/>
</dbReference>
<sequence length="162" mass="18168">MDKVKIRRFEPADQDGVATLIVSIQNEEFGIAITAEDQPDLQEIPEFYQRDSGDFWVAEAPDGEVVGTIALRDIGDGAAALRKMFVHPEHRGARGLARALLDTLLAHARALKLSRIYLGTTDRFLAAHRFYARNGFALIDHTLLPPTFPRMMVDTRFYALTL</sequence>
<dbReference type="EMBL" id="JACHLN010000002">
    <property type="protein sequence ID" value="MBB4839438.1"/>
    <property type="molecule type" value="Genomic_DNA"/>
</dbReference>
<evidence type="ECO:0000256" key="1">
    <source>
        <dbReference type="ARBA" id="ARBA00022679"/>
    </source>
</evidence>
<evidence type="ECO:0000313" key="3">
    <source>
        <dbReference type="EMBL" id="MBB4839438.1"/>
    </source>
</evidence>
<dbReference type="PANTHER" id="PTHR13947:SF37">
    <property type="entry name" value="LD18367P"/>
    <property type="match status" value="1"/>
</dbReference>
<evidence type="ECO:0000313" key="4">
    <source>
        <dbReference type="Proteomes" id="UP000575241"/>
    </source>
</evidence>
<dbReference type="RefSeq" id="WP_184167470.1">
    <property type="nucleotide sequence ID" value="NZ_JACHLN010000002.1"/>
</dbReference>